<accession>A0A0A6PG44</accession>
<dbReference type="Proteomes" id="UP000030428">
    <property type="component" value="Unassembled WGS sequence"/>
</dbReference>
<comment type="caution">
    <text evidence="1">The sequence shown here is derived from an EMBL/GenBank/DDBJ whole genome shotgun (WGS) entry which is preliminary data.</text>
</comment>
<evidence type="ECO:0000313" key="1">
    <source>
        <dbReference type="EMBL" id="KHD09287.1"/>
    </source>
</evidence>
<reference evidence="1 2" key="1">
    <citation type="journal article" date="2016" name="Front. Microbiol.">
        <title>Single-Cell (Meta-)Genomics of a Dimorphic Candidatus Thiomargarita nelsonii Reveals Genomic Plasticity.</title>
        <authorList>
            <person name="Flood B.E."/>
            <person name="Fliss P."/>
            <person name="Jones D.S."/>
            <person name="Dick G.J."/>
            <person name="Jain S."/>
            <person name="Kaster A.K."/>
            <person name="Winkel M."/>
            <person name="Mussmann M."/>
            <person name="Bailey J."/>
        </authorList>
    </citation>
    <scope>NUCLEOTIDE SEQUENCE [LARGE SCALE GENOMIC DNA]</scope>
    <source>
        <strain evidence="1">Hydrate Ridge</strain>
    </source>
</reference>
<keyword evidence="2" id="KW-1185">Reference proteome</keyword>
<sequence>MLGAFKLQLFQGTEAIAEATVETDNQKLGDFYQKFSEIQLNVFFIGDNRIIETDLFDEEVSEKNDLLEENAKLIFQKLLQTPNTDSSLKRTLQRFEEWVRQQVINDTHQGAASVNSIYEDIAAQIISADVDSTDNLIDELKHLETRSQEFSQFGLIEPLDIQKLINTLQSRGATQSITFQVLKPYVDSVAARLDALQNLNKYNYRFEMD</sequence>
<gene>
    <name evidence="1" type="ORF">PN36_34130</name>
</gene>
<dbReference type="AlphaFoldDB" id="A0A0A6PG44"/>
<name>A0A0A6PG44_9GAMM</name>
<evidence type="ECO:0000313" key="2">
    <source>
        <dbReference type="Proteomes" id="UP000030428"/>
    </source>
</evidence>
<protein>
    <submittedName>
        <fullName evidence="1">Uncharacterized protein</fullName>
    </submittedName>
</protein>
<proteinExistence type="predicted"/>
<organism evidence="1 2">
    <name type="scientific">Candidatus Thiomargarita nelsonii</name>
    <dbReference type="NCBI Taxonomy" id="1003181"/>
    <lineage>
        <taxon>Bacteria</taxon>
        <taxon>Pseudomonadati</taxon>
        <taxon>Pseudomonadota</taxon>
        <taxon>Gammaproteobacteria</taxon>
        <taxon>Thiotrichales</taxon>
        <taxon>Thiotrichaceae</taxon>
        <taxon>Thiomargarita</taxon>
    </lineage>
</organism>
<dbReference type="EMBL" id="JSZA02000377">
    <property type="protein sequence ID" value="KHD09287.1"/>
    <property type="molecule type" value="Genomic_DNA"/>
</dbReference>